<evidence type="ECO:0000256" key="1">
    <source>
        <dbReference type="SAM" id="MobiDB-lite"/>
    </source>
</evidence>
<proteinExistence type="predicted"/>
<gene>
    <name evidence="2" type="ORF">LCGC14_1698650</name>
</gene>
<evidence type="ECO:0000313" key="2">
    <source>
        <dbReference type="EMBL" id="KKM15181.1"/>
    </source>
</evidence>
<feature type="non-terminal residue" evidence="2">
    <location>
        <position position="1"/>
    </location>
</feature>
<comment type="caution">
    <text evidence="2">The sequence shown here is derived from an EMBL/GenBank/DDBJ whole genome shotgun (WGS) entry which is preliminary data.</text>
</comment>
<accession>A0A0F9HIE2</accession>
<feature type="non-terminal residue" evidence="2">
    <location>
        <position position="1001"/>
    </location>
</feature>
<name>A0A0F9HIE2_9ZZZZ</name>
<protein>
    <recommendedName>
        <fullName evidence="3">Large polyvalent protein associated domain-containing protein</fullName>
    </recommendedName>
</protein>
<dbReference type="EMBL" id="LAZR01014967">
    <property type="protein sequence ID" value="KKM15181.1"/>
    <property type="molecule type" value="Genomic_DNA"/>
</dbReference>
<reference evidence="2" key="1">
    <citation type="journal article" date="2015" name="Nature">
        <title>Complex archaea that bridge the gap between prokaryotes and eukaryotes.</title>
        <authorList>
            <person name="Spang A."/>
            <person name="Saw J.H."/>
            <person name="Jorgensen S.L."/>
            <person name="Zaremba-Niedzwiedzka K."/>
            <person name="Martijn J."/>
            <person name="Lind A.E."/>
            <person name="van Eijk R."/>
            <person name="Schleper C."/>
            <person name="Guy L."/>
            <person name="Ettema T.J."/>
        </authorList>
    </citation>
    <scope>NUCLEOTIDE SEQUENCE</scope>
</reference>
<feature type="region of interest" description="Disordered" evidence="1">
    <location>
        <begin position="1"/>
        <end position="23"/>
    </location>
</feature>
<evidence type="ECO:0008006" key="3">
    <source>
        <dbReference type="Google" id="ProtNLM"/>
    </source>
</evidence>
<sequence>RTLSKVEQAIPKPPAVAKPPVEAPQAITKPVKEEVSAIPQLAERLKAKLAAEPVVKPKPVVSPVERRAEIQTLLKEPAKNLPKGTTKIALRKELAGINKSLIPQEKTLRQRIMATVSNKGIGKTQMRDIFRKSGGSRYLTEQELTQLEKTLTAVEKVRPITIKGKKVITVKREALIQSAKRDLIDQGILTEATYKDILKSLKLTTDKYVSPQNFITNAEGGDIIRNMRNIAILNPLGELKFGKPTAIKYLTSQIYYAQVLGLKKLTNPLELAKVDFDQANRAMSAAIDLKLKEVNKAWGVSTKEVISAKVKNIPTKGSVALRDLLDKYEEAPASLTDAQKDAFNWFRNLNRSIIDGENEVRRAMGVEEIPYRQAYVRHIPDEMAKNIMEGTHPIPPNLLYWAKKLVSKKIFNPMELHRQLSEDLANIYSKDLAYATKSMVYTGLKEIHLAQPLRAFTEQMGALSDVMPATTRRWVTDYINQVIKGQQTEFDESINAMVTESGLGGLIDKFLKPFNRTLGNRPVTKVTRDIGTATIYSVLGAPRPRLARLMIRNMFQRTQELALHGVTPTLKSFLPDPVGLKALKGESRYLRGYTGIEEMPTDLLGKLKKIPLAPYQFTATLNASRGMSAAYHDYIKFFESKKYKDLGWASEQRTYTEEKGFLYPEEQKLMLEEMELATRATQYQYIGMGMPEIFRHKTLIPITRLQSWWMNHFTMFHREAFHRFATGTTRGGQKLPWSSRLNWLKYLLYGGAILTAMGYGASFGVKVLPHGESPATQFAIGLVKYISAGSDWERTQAKRTMLYSWQALVPGALSAREFEQLWTGEMPLWQMFFYGSKEEGAPPRIPDWSLPIPTAEEAKPRIENLRSMLGKFDQAELDAKIKQAIDAGASPARIREIKEGEYLYDVTSLRRDMGDVVQNLSEKDITKLEPIAGNYVEFKAQSKDYDLLSDEEQEQYIKENPDYTTNRLFWGELTTIPFIDIAELLDAQAKKYKIPLDMIPA</sequence>
<organism evidence="2">
    <name type="scientific">marine sediment metagenome</name>
    <dbReference type="NCBI Taxonomy" id="412755"/>
    <lineage>
        <taxon>unclassified sequences</taxon>
        <taxon>metagenomes</taxon>
        <taxon>ecological metagenomes</taxon>
    </lineage>
</organism>
<dbReference type="AlphaFoldDB" id="A0A0F9HIE2"/>